<dbReference type="EMBL" id="CP159373">
    <property type="protein sequence ID" value="XCN71260.1"/>
    <property type="molecule type" value="Genomic_DNA"/>
</dbReference>
<reference evidence="1" key="1">
    <citation type="journal article" date="2024" name="Syst. Appl. Microbiol.">
        <title>First single-strain enrichments of Electrothrix cable bacteria, description of E. aestuarii sp. nov. and E. rattekaaiensis sp. nov., and proposal of a cable bacteria taxonomy following the rules of the SeqCode.</title>
        <authorList>
            <person name="Plum-Jensen L.E."/>
            <person name="Schramm A."/>
            <person name="Marshall I.P.G."/>
        </authorList>
    </citation>
    <scope>NUCLEOTIDE SEQUENCE</scope>
    <source>
        <strain evidence="1">Rat1</strain>
    </source>
</reference>
<sequence>MLTFKLGRRKRAVELWTGGAEEGLPFDRILPRLLKPDLISTVDWDEITNPDQNV</sequence>
<reference evidence="1" key="2">
    <citation type="submission" date="2024-06" db="EMBL/GenBank/DDBJ databases">
        <authorList>
            <person name="Plum-Jensen L.E."/>
            <person name="Schramm A."/>
            <person name="Marshall I.P.G."/>
        </authorList>
    </citation>
    <scope>NUCLEOTIDE SEQUENCE</scope>
    <source>
        <strain evidence="1">Rat1</strain>
    </source>
</reference>
<organism evidence="1">
    <name type="scientific">Candidatus Electrothrix aestuarii</name>
    <dbReference type="NCBI Taxonomy" id="3062594"/>
    <lineage>
        <taxon>Bacteria</taxon>
        <taxon>Pseudomonadati</taxon>
        <taxon>Thermodesulfobacteriota</taxon>
        <taxon>Desulfobulbia</taxon>
        <taxon>Desulfobulbales</taxon>
        <taxon>Desulfobulbaceae</taxon>
        <taxon>Candidatus Electrothrix</taxon>
    </lineage>
</organism>
<dbReference type="AlphaFoldDB" id="A0AAU8LQZ9"/>
<dbReference type="KEGG" id="eaj:Q3M24_13155"/>
<name>A0AAU8LQZ9_9BACT</name>
<proteinExistence type="predicted"/>
<evidence type="ECO:0000313" key="1">
    <source>
        <dbReference type="EMBL" id="XCN71260.1"/>
    </source>
</evidence>
<gene>
    <name evidence="1" type="ORF">Q3M24_13155</name>
</gene>
<accession>A0AAU8LQZ9</accession>
<protein>
    <submittedName>
        <fullName evidence="1">Uncharacterized protein</fullName>
    </submittedName>
</protein>